<evidence type="ECO:0000256" key="3">
    <source>
        <dbReference type="ARBA" id="ARBA00023274"/>
    </source>
</evidence>
<keyword evidence="2" id="KW-0689">Ribosomal protein</keyword>
<dbReference type="InterPro" id="IPR038526">
    <property type="entry name" value="Ribosomal_eL22_sf"/>
</dbReference>
<evidence type="ECO:0000256" key="1">
    <source>
        <dbReference type="ARBA" id="ARBA00007817"/>
    </source>
</evidence>
<sequence>MDSTDFEPFLQERTKVGGKAGNMGGGVLTIKRNESKIAVTSEHMWKFPSLLISKVNKLIVASIYGGVSQMAVVVKKQTKKRTACL</sequence>
<dbReference type="GO" id="GO:0003735">
    <property type="term" value="F:structural constituent of ribosome"/>
    <property type="evidence" value="ECO:0007669"/>
    <property type="project" value="InterPro"/>
</dbReference>
<keyword evidence="3" id="KW-0687">Ribonucleoprotein</keyword>
<comment type="similarity">
    <text evidence="1">Belongs to the eukaryotic ribosomal protein eL22 family.</text>
</comment>
<dbReference type="GO" id="GO:0003723">
    <property type="term" value="F:RNA binding"/>
    <property type="evidence" value="ECO:0007669"/>
    <property type="project" value="TreeGrafter"/>
</dbReference>
<dbReference type="InterPro" id="IPR002671">
    <property type="entry name" value="Ribosomal_eL22"/>
</dbReference>
<name>A0A8C2RXK7_CAPHI</name>
<evidence type="ECO:0000313" key="4">
    <source>
        <dbReference type="Ensembl" id="ENSCHIP00010035246.1"/>
    </source>
</evidence>
<reference evidence="4" key="1">
    <citation type="submission" date="2019-03" db="EMBL/GenBank/DDBJ databases">
        <title>Genome sequencing and reference-guided assembly of Black Bengal Goat (Capra hircus).</title>
        <authorList>
            <person name="Siddiki A.Z."/>
            <person name="Baten A."/>
            <person name="Billah M."/>
            <person name="Alam M.A.U."/>
            <person name="Shawrob K.S.M."/>
            <person name="Saha S."/>
            <person name="Chowdhury M."/>
            <person name="Rahman A.H."/>
            <person name="Stear M."/>
            <person name="Miah G."/>
            <person name="Das G.B."/>
            <person name="Hossain M.M."/>
            <person name="Kumkum M."/>
            <person name="Islam M.S."/>
            <person name="Mollah A.M."/>
            <person name="Ahsan A."/>
            <person name="Tusar F."/>
            <person name="Khan M.K.I."/>
        </authorList>
    </citation>
    <scope>NUCLEOTIDE SEQUENCE [LARGE SCALE GENOMIC DNA]</scope>
</reference>
<proteinExistence type="inferred from homology"/>
<evidence type="ECO:0000256" key="2">
    <source>
        <dbReference type="ARBA" id="ARBA00022980"/>
    </source>
</evidence>
<accession>A0A8C2RXK7</accession>
<organism evidence="4">
    <name type="scientific">Capra hircus</name>
    <name type="common">Goat</name>
    <dbReference type="NCBI Taxonomy" id="9925"/>
    <lineage>
        <taxon>Eukaryota</taxon>
        <taxon>Metazoa</taxon>
        <taxon>Chordata</taxon>
        <taxon>Craniata</taxon>
        <taxon>Vertebrata</taxon>
        <taxon>Euteleostomi</taxon>
        <taxon>Mammalia</taxon>
        <taxon>Eutheria</taxon>
        <taxon>Laurasiatheria</taxon>
        <taxon>Artiodactyla</taxon>
        <taxon>Ruminantia</taxon>
        <taxon>Pecora</taxon>
        <taxon>Bovidae</taxon>
        <taxon>Caprinae</taxon>
        <taxon>Capra</taxon>
    </lineage>
</organism>
<dbReference type="AlphaFoldDB" id="A0A8C2RXK7"/>
<dbReference type="PANTHER" id="PTHR10064:SF17">
    <property type="entry name" value="RIBOSOMAL PROTEIN L22"/>
    <property type="match status" value="1"/>
</dbReference>
<dbReference type="GO" id="GO:0002181">
    <property type="term" value="P:cytoplasmic translation"/>
    <property type="evidence" value="ECO:0007669"/>
    <property type="project" value="TreeGrafter"/>
</dbReference>
<protein>
    <submittedName>
        <fullName evidence="4">Uncharacterized protein</fullName>
    </submittedName>
</protein>
<reference evidence="4" key="2">
    <citation type="submission" date="2025-08" db="UniProtKB">
        <authorList>
            <consortium name="Ensembl"/>
        </authorList>
    </citation>
    <scope>IDENTIFICATION</scope>
</reference>
<dbReference type="GO" id="GO:1990904">
    <property type="term" value="C:ribonucleoprotein complex"/>
    <property type="evidence" value="ECO:0007669"/>
    <property type="project" value="UniProtKB-KW"/>
</dbReference>
<dbReference type="GO" id="GO:0005840">
    <property type="term" value="C:ribosome"/>
    <property type="evidence" value="ECO:0007669"/>
    <property type="project" value="UniProtKB-KW"/>
</dbReference>
<dbReference type="Pfam" id="PF01776">
    <property type="entry name" value="Ribosomal_L22e"/>
    <property type="match status" value="1"/>
</dbReference>
<dbReference type="Gene3D" id="3.30.1360.210">
    <property type="match status" value="1"/>
</dbReference>
<dbReference type="Ensembl" id="ENSCHIT00010049549.1">
    <property type="protein sequence ID" value="ENSCHIP00010035246.1"/>
    <property type="gene ID" value="ENSCHIG00010026230.1"/>
</dbReference>
<dbReference type="PANTHER" id="PTHR10064">
    <property type="entry name" value="60S RIBOSOMAL PROTEIN L22"/>
    <property type="match status" value="1"/>
</dbReference>